<organism evidence="2 3">
    <name type="scientific">Microthlaspi erraticum</name>
    <dbReference type="NCBI Taxonomy" id="1685480"/>
    <lineage>
        <taxon>Eukaryota</taxon>
        <taxon>Viridiplantae</taxon>
        <taxon>Streptophyta</taxon>
        <taxon>Embryophyta</taxon>
        <taxon>Tracheophyta</taxon>
        <taxon>Spermatophyta</taxon>
        <taxon>Magnoliopsida</taxon>
        <taxon>eudicotyledons</taxon>
        <taxon>Gunneridae</taxon>
        <taxon>Pentapetalae</taxon>
        <taxon>rosids</taxon>
        <taxon>malvids</taxon>
        <taxon>Brassicales</taxon>
        <taxon>Brassicaceae</taxon>
        <taxon>Coluteocarpeae</taxon>
        <taxon>Microthlaspi</taxon>
    </lineage>
</organism>
<accession>A0A6D2JIB7</accession>
<dbReference type="Pfam" id="PF07734">
    <property type="entry name" value="FBA_1"/>
    <property type="match status" value="1"/>
</dbReference>
<evidence type="ECO:0000259" key="1">
    <source>
        <dbReference type="SMART" id="SM00256"/>
    </source>
</evidence>
<dbReference type="PANTHER" id="PTHR31672">
    <property type="entry name" value="BNACNNG10540D PROTEIN"/>
    <property type="match status" value="1"/>
</dbReference>
<dbReference type="NCBIfam" id="TIGR01640">
    <property type="entry name" value="F_box_assoc_1"/>
    <property type="match status" value="1"/>
</dbReference>
<dbReference type="InterPro" id="IPR017451">
    <property type="entry name" value="F-box-assoc_interact_dom"/>
</dbReference>
<dbReference type="OrthoDB" id="1030328at2759"/>
<dbReference type="InterPro" id="IPR036047">
    <property type="entry name" value="F-box-like_dom_sf"/>
</dbReference>
<dbReference type="Pfam" id="PF00646">
    <property type="entry name" value="F-box"/>
    <property type="match status" value="1"/>
</dbReference>
<dbReference type="InterPro" id="IPR006527">
    <property type="entry name" value="F-box-assoc_dom_typ1"/>
</dbReference>
<dbReference type="InterPro" id="IPR050796">
    <property type="entry name" value="SCF_F-box_component"/>
</dbReference>
<proteinExistence type="predicted"/>
<dbReference type="SUPFAM" id="SSF81383">
    <property type="entry name" value="F-box domain"/>
    <property type="match status" value="1"/>
</dbReference>
<dbReference type="CDD" id="cd22157">
    <property type="entry name" value="F-box_AtFBW1-like"/>
    <property type="match status" value="1"/>
</dbReference>
<comment type="caution">
    <text evidence="2">The sequence shown here is derived from an EMBL/GenBank/DDBJ whole genome shotgun (WGS) entry which is preliminary data.</text>
</comment>
<dbReference type="AlphaFoldDB" id="A0A6D2JIB7"/>
<protein>
    <recommendedName>
        <fullName evidence="1">F-box domain-containing protein</fullName>
    </recommendedName>
</protein>
<sequence>MATVADLSHDLVEEILSRVPIFAFGAVRSTCKQWNALSENQSFRKYLCGKAAKESLVVMNDNSRVCLMSVKLLHGINNYSGCLSRYGDDCKSKIVEYEIFNFYSKFSSDFGVMNANWYIPHCRQGLSLKGDTYFVARTRLEAEGEEVTDFLLCFDYTRESFGPRLDLPFHSCPSDSVILSSVREEQLAVLLMHGDTYVMEIWITTKIEANALSWSNFLRVDMTPSSGRYQFKCGSFFVVDEKNKVAMVYDKDRVKMYDYASYMIREGGYSYYKELGLGESKCLPFACSYVPSSVQIQKFD</sequence>
<evidence type="ECO:0000313" key="2">
    <source>
        <dbReference type="EMBL" id="CAA7036607.1"/>
    </source>
</evidence>
<dbReference type="SMART" id="SM00256">
    <property type="entry name" value="FBOX"/>
    <property type="match status" value="1"/>
</dbReference>
<keyword evidence="3" id="KW-1185">Reference proteome</keyword>
<dbReference type="InterPro" id="IPR001810">
    <property type="entry name" value="F-box_dom"/>
</dbReference>
<dbReference type="Proteomes" id="UP000467841">
    <property type="component" value="Unassembled WGS sequence"/>
</dbReference>
<evidence type="ECO:0000313" key="3">
    <source>
        <dbReference type="Proteomes" id="UP000467841"/>
    </source>
</evidence>
<reference evidence="2" key="1">
    <citation type="submission" date="2020-01" db="EMBL/GenBank/DDBJ databases">
        <authorList>
            <person name="Mishra B."/>
        </authorList>
    </citation>
    <scope>NUCLEOTIDE SEQUENCE [LARGE SCALE GENOMIC DNA]</scope>
</reference>
<gene>
    <name evidence="2" type="ORF">MERR_LOCUS23842</name>
</gene>
<name>A0A6D2JIB7_9BRAS</name>
<feature type="domain" description="F-box" evidence="1">
    <location>
        <begin position="7"/>
        <end position="47"/>
    </location>
</feature>
<dbReference type="EMBL" id="CACVBM020001163">
    <property type="protein sequence ID" value="CAA7036607.1"/>
    <property type="molecule type" value="Genomic_DNA"/>
</dbReference>